<dbReference type="Proteomes" id="UP001055111">
    <property type="component" value="Unassembled WGS sequence"/>
</dbReference>
<accession>A0AA37MIQ9</accession>
<dbReference type="RefSeq" id="WP_238215093.1">
    <property type="nucleotide sequence ID" value="NZ_BPUS01000015.1"/>
</dbReference>
<dbReference type="Gene3D" id="4.10.220.110">
    <property type="match status" value="1"/>
</dbReference>
<dbReference type="InterPro" id="IPR006533">
    <property type="entry name" value="T6SS_Vgr_RhsGE"/>
</dbReference>
<comment type="caution">
    <text evidence="6">The sequence shown here is derived from an EMBL/GenBank/DDBJ whole genome shotgun (WGS) entry which is preliminary data.</text>
</comment>
<dbReference type="PANTHER" id="PTHR32305:SF15">
    <property type="entry name" value="PROTEIN RHSA-RELATED"/>
    <property type="match status" value="1"/>
</dbReference>
<protein>
    <submittedName>
        <fullName evidence="6">Type VI secretion system tip protein VgrG</fullName>
    </submittedName>
</protein>
<dbReference type="InterPro" id="IPR037026">
    <property type="entry name" value="Vgr_OB-fold_dom_sf"/>
</dbReference>
<reference evidence="6" key="1">
    <citation type="submission" date="2022-09" db="EMBL/GenBank/DDBJ databases">
        <title>Isolation and characterization of 3-chlorobenzoate degrading bacteria from soils in Shizuoka.</title>
        <authorList>
            <person name="Ifat A."/>
            <person name="Ogawa N."/>
            <person name="Kimbara K."/>
            <person name="Moriuchi R."/>
            <person name="Dohra H."/>
            <person name="Shintani M."/>
        </authorList>
    </citation>
    <scope>NUCLEOTIDE SEQUENCE</scope>
    <source>
        <strain evidence="6">19CS4-2</strain>
    </source>
</reference>
<sequence>MLTSLLNFRSTRTLSVDGTAMPKSPMGDSLLQLRSIKGEEALSKGFEYTLELTTPAEAFIPEQLAANIDLKAMIAKPLTVIVQCEGFGKYIPGLPGGLGMGNIGACEREITGLVFEARYLGQGNRQARYEVKLKPWIDLARERTDFRIFQNKSVVDIVRAVLRPYAHSCDWRIGESYPALEYQVQYGESDYAFVQRLMAEHGLYWFVEHSNGYHRVVIVDNIGAHKPVESEAYQTLSYYPPGNKIDEEYVSEFSVAQTLQPGVWTYDDYDFEDPGADLTAEKQMPQDTIWNDLERYQWPGDYADPRAGGRLALIRIQEHRSRGERAYGAGNLRNVVCGTVFSLEGFAQRDANRRYLVIKTGIDAQERGDVTASGKTDFKTTFEVQPNTVMFRAPRPDNKPRTTGPQTAVVTGYGDSEIWTDQYGRVKVKFQWDRSPEKDHTSSCWIRVAYPGAGMRYGSIGVPRVGTEVIVDFENGDPDRPIVIGQVYNAQAMPPWKLPQNATQSGVLTRSTKGGEYENANAIRFEDRKGEEELWIHAERDFRTEVEHDESHSVAHDRRKIVDNDETTNIGHDRTETVGNNEQVEIRHDRHHHIGHDEFLSVDRSHIAQIGKDRIERVGNHREDHVAANHVVAIGGHAEHKIEGHFRMQAGEAADVKTKALNLQAGGVLQIRGPTGTITLDANGITLEATKITLKGPVQASTGWVKNALEMRSAPKEGKPMDIGTFPFSG</sequence>
<comment type="subcellular location">
    <subcellularLocation>
        <location evidence="1">Secreted</location>
    </subcellularLocation>
</comment>
<dbReference type="AlphaFoldDB" id="A0AA37MIQ9"/>
<proteinExistence type="inferred from homology"/>
<dbReference type="Gene3D" id="2.40.50.230">
    <property type="entry name" value="Gp5 N-terminal domain"/>
    <property type="match status" value="1"/>
</dbReference>
<comment type="similarity">
    <text evidence="2">Belongs to the VgrG protein family.</text>
</comment>
<evidence type="ECO:0000256" key="3">
    <source>
        <dbReference type="ARBA" id="ARBA00022525"/>
    </source>
</evidence>
<dbReference type="EMBL" id="BPUS01000015">
    <property type="protein sequence ID" value="GJH28273.1"/>
    <property type="molecule type" value="Genomic_DNA"/>
</dbReference>
<gene>
    <name evidence="6" type="primary">tssI</name>
    <name evidence="6" type="ORF">CBA19CS42_27175</name>
</gene>
<keyword evidence="3" id="KW-0964">Secreted</keyword>
<evidence type="ECO:0000313" key="7">
    <source>
        <dbReference type="Proteomes" id="UP001055111"/>
    </source>
</evidence>
<dbReference type="Pfam" id="PF05954">
    <property type="entry name" value="Phage_GPD"/>
    <property type="match status" value="1"/>
</dbReference>
<name>A0AA37MIQ9_9BURK</name>
<dbReference type="Gene3D" id="2.30.110.50">
    <property type="match status" value="1"/>
</dbReference>
<dbReference type="GO" id="GO:0005576">
    <property type="term" value="C:extracellular region"/>
    <property type="evidence" value="ECO:0007669"/>
    <property type="project" value="UniProtKB-SubCell"/>
</dbReference>
<dbReference type="SUPFAM" id="SSF69349">
    <property type="entry name" value="Phage fibre proteins"/>
    <property type="match status" value="1"/>
</dbReference>
<evidence type="ECO:0000259" key="4">
    <source>
        <dbReference type="Pfam" id="PF04717"/>
    </source>
</evidence>
<dbReference type="Pfam" id="PF04717">
    <property type="entry name" value="Phage_base_V"/>
    <property type="match status" value="1"/>
</dbReference>
<dbReference type="InterPro" id="IPR050708">
    <property type="entry name" value="T6SS_VgrG/RHS"/>
</dbReference>
<evidence type="ECO:0000313" key="6">
    <source>
        <dbReference type="EMBL" id="GJH28273.1"/>
    </source>
</evidence>
<evidence type="ECO:0000259" key="5">
    <source>
        <dbReference type="Pfam" id="PF22178"/>
    </source>
</evidence>
<dbReference type="Gene3D" id="3.55.50.10">
    <property type="entry name" value="Baseplate protein-like domains"/>
    <property type="match status" value="1"/>
</dbReference>
<dbReference type="Pfam" id="PF22178">
    <property type="entry name" value="Gp5_trimer_C"/>
    <property type="match status" value="1"/>
</dbReference>
<dbReference type="PANTHER" id="PTHR32305">
    <property type="match status" value="1"/>
</dbReference>
<dbReference type="InterPro" id="IPR017847">
    <property type="entry name" value="T6SS_RhsGE_Vgr_subset"/>
</dbReference>
<dbReference type="SUPFAM" id="SSF69255">
    <property type="entry name" value="gp5 N-terminal domain-like"/>
    <property type="match status" value="1"/>
</dbReference>
<dbReference type="InterPro" id="IPR054030">
    <property type="entry name" value="Gp5_Vgr_C"/>
</dbReference>
<dbReference type="SUPFAM" id="SSF69279">
    <property type="entry name" value="Phage tail proteins"/>
    <property type="match status" value="2"/>
</dbReference>
<feature type="domain" description="Gp5/Type VI secretion system Vgr protein OB-fold" evidence="4">
    <location>
        <begin position="420"/>
        <end position="488"/>
    </location>
</feature>
<evidence type="ECO:0000256" key="2">
    <source>
        <dbReference type="ARBA" id="ARBA00005558"/>
    </source>
</evidence>
<feature type="domain" description="Gp5/Type VI secretion system Vgr C-terminal trimerisation" evidence="5">
    <location>
        <begin position="505"/>
        <end position="594"/>
    </location>
</feature>
<dbReference type="NCBIfam" id="TIGR03361">
    <property type="entry name" value="VI_Rhs_Vgr"/>
    <property type="match status" value="1"/>
</dbReference>
<dbReference type="InterPro" id="IPR006531">
    <property type="entry name" value="Gp5/Vgr_OB"/>
</dbReference>
<dbReference type="NCBIfam" id="TIGR01646">
    <property type="entry name" value="vgr_GE"/>
    <property type="match status" value="1"/>
</dbReference>
<evidence type="ECO:0000256" key="1">
    <source>
        <dbReference type="ARBA" id="ARBA00004613"/>
    </source>
</evidence>
<organism evidence="6 7">
    <name type="scientific">Caballeronia novacaledonica</name>
    <dbReference type="NCBI Taxonomy" id="1544861"/>
    <lineage>
        <taxon>Bacteria</taxon>
        <taxon>Pseudomonadati</taxon>
        <taxon>Pseudomonadota</taxon>
        <taxon>Betaproteobacteria</taxon>
        <taxon>Burkholderiales</taxon>
        <taxon>Burkholderiaceae</taxon>
        <taxon>Caballeronia</taxon>
    </lineage>
</organism>